<accession>A0A4Z2FYP5</accession>
<comment type="caution">
    <text evidence="2">The sequence shown here is derived from an EMBL/GenBank/DDBJ whole genome shotgun (WGS) entry which is preliminary data.</text>
</comment>
<evidence type="ECO:0000313" key="3">
    <source>
        <dbReference type="Proteomes" id="UP000314294"/>
    </source>
</evidence>
<dbReference type="AlphaFoldDB" id="A0A4Z2FYP5"/>
<sequence>MFPDSQDTPTHSCLSQTGARLGGVRGTGEEGRTTDTRLQTSGRGGEEDDRLVGRPLVGTRPEVNLQD</sequence>
<proteinExistence type="predicted"/>
<evidence type="ECO:0000313" key="2">
    <source>
        <dbReference type="EMBL" id="TNN46426.1"/>
    </source>
</evidence>
<gene>
    <name evidence="2" type="ORF">EYF80_043342</name>
</gene>
<feature type="region of interest" description="Disordered" evidence="1">
    <location>
        <begin position="1"/>
        <end position="67"/>
    </location>
</feature>
<keyword evidence="3" id="KW-1185">Reference proteome</keyword>
<protein>
    <submittedName>
        <fullName evidence="2">Uncharacterized protein</fullName>
    </submittedName>
</protein>
<reference evidence="2 3" key="1">
    <citation type="submission" date="2019-03" db="EMBL/GenBank/DDBJ databases">
        <title>First draft genome of Liparis tanakae, snailfish: a comprehensive survey of snailfish specific genes.</title>
        <authorList>
            <person name="Kim W."/>
            <person name="Song I."/>
            <person name="Jeong J.-H."/>
            <person name="Kim D."/>
            <person name="Kim S."/>
            <person name="Ryu S."/>
            <person name="Song J.Y."/>
            <person name="Lee S.K."/>
        </authorList>
    </citation>
    <scope>NUCLEOTIDE SEQUENCE [LARGE SCALE GENOMIC DNA]</scope>
    <source>
        <tissue evidence="2">Muscle</tissue>
    </source>
</reference>
<evidence type="ECO:0000256" key="1">
    <source>
        <dbReference type="SAM" id="MobiDB-lite"/>
    </source>
</evidence>
<organism evidence="2 3">
    <name type="scientific">Liparis tanakae</name>
    <name type="common">Tanaka's snailfish</name>
    <dbReference type="NCBI Taxonomy" id="230148"/>
    <lineage>
        <taxon>Eukaryota</taxon>
        <taxon>Metazoa</taxon>
        <taxon>Chordata</taxon>
        <taxon>Craniata</taxon>
        <taxon>Vertebrata</taxon>
        <taxon>Euteleostomi</taxon>
        <taxon>Actinopterygii</taxon>
        <taxon>Neopterygii</taxon>
        <taxon>Teleostei</taxon>
        <taxon>Neoteleostei</taxon>
        <taxon>Acanthomorphata</taxon>
        <taxon>Eupercaria</taxon>
        <taxon>Perciformes</taxon>
        <taxon>Cottioidei</taxon>
        <taxon>Cottales</taxon>
        <taxon>Liparidae</taxon>
        <taxon>Liparis</taxon>
    </lineage>
</organism>
<dbReference type="EMBL" id="SRLO01000788">
    <property type="protein sequence ID" value="TNN46426.1"/>
    <property type="molecule type" value="Genomic_DNA"/>
</dbReference>
<name>A0A4Z2FYP5_9TELE</name>
<dbReference type="Proteomes" id="UP000314294">
    <property type="component" value="Unassembled WGS sequence"/>
</dbReference>
<feature type="compositionally biased region" description="Polar residues" evidence="1">
    <location>
        <begin position="1"/>
        <end position="18"/>
    </location>
</feature>